<evidence type="ECO:0000256" key="4">
    <source>
        <dbReference type="ARBA" id="ARBA00022989"/>
    </source>
</evidence>
<evidence type="ECO:0000256" key="7">
    <source>
        <dbReference type="SAM" id="Phobius"/>
    </source>
</evidence>
<evidence type="ECO:0000256" key="1">
    <source>
        <dbReference type="ARBA" id="ARBA00004475"/>
    </source>
</evidence>
<dbReference type="Ensembl" id="ENSHCOT00000001817.1">
    <property type="protein sequence ID" value="ENSHCOP00000007546.1"/>
    <property type="gene ID" value="ENSHCOG00000009634.1"/>
</dbReference>
<organism evidence="9 10">
    <name type="scientific">Hippocampus comes</name>
    <name type="common">Tiger tail seahorse</name>
    <dbReference type="NCBI Taxonomy" id="109280"/>
    <lineage>
        <taxon>Eukaryota</taxon>
        <taxon>Metazoa</taxon>
        <taxon>Chordata</taxon>
        <taxon>Craniata</taxon>
        <taxon>Vertebrata</taxon>
        <taxon>Euteleostomi</taxon>
        <taxon>Actinopterygii</taxon>
        <taxon>Neopterygii</taxon>
        <taxon>Teleostei</taxon>
        <taxon>Neoteleostei</taxon>
        <taxon>Acanthomorphata</taxon>
        <taxon>Syngnathiaria</taxon>
        <taxon>Syngnathiformes</taxon>
        <taxon>Syngnathoidei</taxon>
        <taxon>Syngnathidae</taxon>
        <taxon>Hippocampus</taxon>
    </lineage>
</organism>
<evidence type="ECO:0000313" key="9">
    <source>
        <dbReference type="Ensembl" id="ENSHCOP00000007546.1"/>
    </source>
</evidence>
<dbReference type="GO" id="GO:0005929">
    <property type="term" value="C:cilium"/>
    <property type="evidence" value="ECO:0007669"/>
    <property type="project" value="TreeGrafter"/>
</dbReference>
<comment type="subcellular location">
    <subcellularLocation>
        <location evidence="1">Cell projection</location>
        <location evidence="1">Microvillus membrane</location>
        <topology evidence="1">Multi-pass membrane protein</topology>
    </subcellularLocation>
</comment>
<evidence type="ECO:0000256" key="3">
    <source>
        <dbReference type="ARBA" id="ARBA00022692"/>
    </source>
</evidence>
<keyword evidence="5 7" id="KW-0472">Membrane</keyword>
<feature type="transmembrane region" description="Helical" evidence="7">
    <location>
        <begin position="151"/>
        <end position="170"/>
    </location>
</feature>
<dbReference type="Proteomes" id="UP000264820">
    <property type="component" value="Unplaced"/>
</dbReference>
<keyword evidence="8" id="KW-0732">Signal</keyword>
<dbReference type="GO" id="GO:0015485">
    <property type="term" value="F:cholesterol binding"/>
    <property type="evidence" value="ECO:0007669"/>
    <property type="project" value="TreeGrafter"/>
</dbReference>
<dbReference type="PANTHER" id="PTHR22730">
    <property type="entry name" value="PROMININ PROM PROTEIN"/>
    <property type="match status" value="1"/>
</dbReference>
<protein>
    <submittedName>
        <fullName evidence="9">Prominin 1a</fullName>
    </submittedName>
</protein>
<reference evidence="9" key="2">
    <citation type="submission" date="2025-09" db="UniProtKB">
        <authorList>
            <consortium name="Ensembl"/>
        </authorList>
    </citation>
    <scope>IDENTIFICATION</scope>
</reference>
<feature type="signal peptide" evidence="8">
    <location>
        <begin position="1"/>
        <end position="19"/>
    </location>
</feature>
<name>A0A3Q2Y3R5_HIPCM</name>
<dbReference type="GeneTree" id="ENSGT00530000063586"/>
<dbReference type="OMA" id="CGNTKER"/>
<evidence type="ECO:0000256" key="8">
    <source>
        <dbReference type="SAM" id="SignalP"/>
    </source>
</evidence>
<keyword evidence="10" id="KW-1185">Reference proteome</keyword>
<proteinExistence type="inferred from homology"/>
<keyword evidence="4 7" id="KW-1133">Transmembrane helix</keyword>
<keyword evidence="6" id="KW-0325">Glycoprotein</keyword>
<dbReference type="PANTHER" id="PTHR22730:SF3">
    <property type="entry name" value="PROMININ-1"/>
    <property type="match status" value="1"/>
</dbReference>
<dbReference type="InterPro" id="IPR008795">
    <property type="entry name" value="Prominin"/>
</dbReference>
<feature type="chain" id="PRO_5018633386" evidence="8">
    <location>
        <begin position="20"/>
        <end position="800"/>
    </location>
</feature>
<dbReference type="GO" id="GO:0009986">
    <property type="term" value="C:cell surface"/>
    <property type="evidence" value="ECO:0007669"/>
    <property type="project" value="TreeGrafter"/>
</dbReference>
<sequence length="800" mass="89317">MAQNGILVLLCMLLGSGEFQEPEPRRLPPPPAKLDFGYLPVGVYETVAHYEPGPIGILFHMVHTFLCVVQPNDFPQDLLIRLAKDKFGALQTEYQKAVYYEMGFLVCAAVGVLFTILLPVVGLFFCLCRCCDNCGGEMHQRQRKNADCRRGLLGTLLFSTSIGVLCAYAANQNLSTQVKNIRRLVNSNMRDLHTFANDTPMQIDYLTSQYATAKNQVLYDLENIGPLLGGRIRDALDKEVHPALDAVLKMTGAMRETKEALENVSVSLQVLQEATGKLDLNLSLVRANIKRSLNDPGCHDEESDATSAQLCRGIRQSLEQLHISANFTRVPDIQGYASLNDTPYMVMVQTRVVVDRVKSLVDDIGGNIGNLSKSLPVHNSLSNFTLFISHVHAKIEDQYPEIDKVDFYRWTGCVALCCMLVLVLSFNYLGLLCGTLGYDKHASPTTRGCISNTGGTMLMAGVGFSFIFSWVLMGLLTAIFLVGGNMEKLICEPFQTKELFKVVDAPYLVNSEWRNFIPGYLYNDSELELTAESLYSTCKENKGIYSALRLDKVFNVSSFLNATLFTKDLVTLLNSMKIDLRGVILLEAEGEQNLLDFSEAGLSETNYADYLEEVNKGVTVVDLLSFAKELEAQTDLMPRGPLQTSLKGLVGTVRQIHSQQVVPMQQAMSALNQSMRFLERTSSDLPENAKYTSTIVGYFHQYTEWVKTSLALEVAPCKPFSNVLDTMEIFTCSFLVDSMNVFWMGLGCSTLFLIPSIVLAVKLAKFYRRMDTEDVYDDIPTYDTMNRFPRASAPPRHIDW</sequence>
<feature type="transmembrane region" description="Helical" evidence="7">
    <location>
        <begin position="741"/>
        <end position="761"/>
    </location>
</feature>
<reference evidence="9" key="1">
    <citation type="submission" date="2025-08" db="UniProtKB">
        <authorList>
            <consortium name="Ensembl"/>
        </authorList>
    </citation>
    <scope>IDENTIFICATION</scope>
</reference>
<dbReference type="AlphaFoldDB" id="A0A3Q2Y3R5"/>
<evidence type="ECO:0000256" key="6">
    <source>
        <dbReference type="ARBA" id="ARBA00023180"/>
    </source>
</evidence>
<evidence type="ECO:0000313" key="10">
    <source>
        <dbReference type="Proteomes" id="UP000264820"/>
    </source>
</evidence>
<comment type="similarity">
    <text evidence="2">Belongs to the prominin family.</text>
</comment>
<keyword evidence="3 7" id="KW-0812">Transmembrane</keyword>
<dbReference type="GO" id="GO:0031528">
    <property type="term" value="C:microvillus membrane"/>
    <property type="evidence" value="ECO:0007669"/>
    <property type="project" value="UniProtKB-SubCell"/>
</dbReference>
<dbReference type="GO" id="GO:0071914">
    <property type="term" value="C:prominosome"/>
    <property type="evidence" value="ECO:0007669"/>
    <property type="project" value="TreeGrafter"/>
</dbReference>
<feature type="transmembrane region" description="Helical" evidence="7">
    <location>
        <begin position="102"/>
        <end position="130"/>
    </location>
</feature>
<feature type="transmembrane region" description="Helical" evidence="7">
    <location>
        <begin position="407"/>
        <end position="436"/>
    </location>
</feature>
<dbReference type="GO" id="GO:0016324">
    <property type="term" value="C:apical plasma membrane"/>
    <property type="evidence" value="ECO:0007669"/>
    <property type="project" value="TreeGrafter"/>
</dbReference>
<dbReference type="Pfam" id="PF05478">
    <property type="entry name" value="Prominin"/>
    <property type="match status" value="1"/>
</dbReference>
<accession>A0A3Q2Y3R5</accession>
<evidence type="ECO:0000256" key="2">
    <source>
        <dbReference type="ARBA" id="ARBA00006058"/>
    </source>
</evidence>
<feature type="transmembrane region" description="Helical" evidence="7">
    <location>
        <begin position="457"/>
        <end position="482"/>
    </location>
</feature>
<evidence type="ECO:0000256" key="5">
    <source>
        <dbReference type="ARBA" id="ARBA00023136"/>
    </source>
</evidence>